<evidence type="ECO:0000256" key="1">
    <source>
        <dbReference type="ARBA" id="ARBA00007435"/>
    </source>
</evidence>
<reference evidence="4" key="1">
    <citation type="submission" date="2016-10" db="EMBL/GenBank/DDBJ databases">
        <authorList>
            <person name="Wegmann U."/>
        </authorList>
    </citation>
    <scope>NUCLEOTIDE SEQUENCE [LARGE SCALE GENOMIC DNA]</scope>
</reference>
<evidence type="ECO:0000259" key="2">
    <source>
        <dbReference type="PROSITE" id="PS50164"/>
    </source>
</evidence>
<dbReference type="RefSeq" id="WP_072334016.1">
    <property type="nucleotide sequence ID" value="NZ_CALJDE010000075.1"/>
</dbReference>
<organism evidence="3 4">
    <name type="scientific">Desulfovibrio piger</name>
    <dbReference type="NCBI Taxonomy" id="901"/>
    <lineage>
        <taxon>Bacteria</taxon>
        <taxon>Pseudomonadati</taxon>
        <taxon>Thermodesulfobacteriota</taxon>
        <taxon>Desulfovibrionia</taxon>
        <taxon>Desulfovibrionales</taxon>
        <taxon>Desulfovibrionaceae</taxon>
        <taxon>Desulfovibrio</taxon>
    </lineage>
</organism>
<dbReference type="SMART" id="SM00465">
    <property type="entry name" value="GIYc"/>
    <property type="match status" value="1"/>
</dbReference>
<dbReference type="EMBL" id="LT630450">
    <property type="protein sequence ID" value="SFV72927.1"/>
    <property type="molecule type" value="Genomic_DNA"/>
</dbReference>
<protein>
    <submittedName>
        <fullName evidence="3">COG2827: putative endonuclease containing a URI domain</fullName>
    </submittedName>
</protein>
<dbReference type="InterPro" id="IPR035901">
    <property type="entry name" value="GIY-YIG_endonuc_sf"/>
</dbReference>
<comment type="similarity">
    <text evidence="1">Belongs to the UPF0213 family.</text>
</comment>
<dbReference type="Proteomes" id="UP000186323">
    <property type="component" value="Chromosome I"/>
</dbReference>
<gene>
    <name evidence="3" type="ORF">DESPIGER_1064</name>
</gene>
<dbReference type="GO" id="GO:0004519">
    <property type="term" value="F:endonuclease activity"/>
    <property type="evidence" value="ECO:0007669"/>
    <property type="project" value="UniProtKB-KW"/>
</dbReference>
<dbReference type="SUPFAM" id="SSF82771">
    <property type="entry name" value="GIY-YIG endonuclease"/>
    <property type="match status" value="1"/>
</dbReference>
<dbReference type="InterPro" id="IPR000305">
    <property type="entry name" value="GIY-YIG_endonuc"/>
</dbReference>
<accession>A0A1K1LE05</accession>
<dbReference type="Pfam" id="PF01541">
    <property type="entry name" value="GIY-YIG"/>
    <property type="match status" value="1"/>
</dbReference>
<evidence type="ECO:0000313" key="3">
    <source>
        <dbReference type="EMBL" id="SFV72927.1"/>
    </source>
</evidence>
<dbReference type="KEGG" id="dpg:DESPIGER_1064"/>
<keyword evidence="3" id="KW-0540">Nuclease</keyword>
<feature type="domain" description="GIY-YIG" evidence="2">
    <location>
        <begin position="6"/>
        <end position="83"/>
    </location>
</feature>
<dbReference type="CDD" id="cd10456">
    <property type="entry name" value="GIY-YIG_UPF0213"/>
    <property type="match status" value="1"/>
</dbReference>
<evidence type="ECO:0000313" key="4">
    <source>
        <dbReference type="Proteomes" id="UP000186323"/>
    </source>
</evidence>
<proteinExistence type="inferred from homology"/>
<dbReference type="AlphaFoldDB" id="A0A1K1LE05"/>
<dbReference type="OrthoDB" id="287318at2"/>
<keyword evidence="3" id="KW-0378">Hydrolase</keyword>
<dbReference type="PANTHER" id="PTHR34477">
    <property type="entry name" value="UPF0213 PROTEIN YHBQ"/>
    <property type="match status" value="1"/>
</dbReference>
<name>A0A1K1LE05_9BACT</name>
<keyword evidence="4" id="KW-1185">Reference proteome</keyword>
<dbReference type="InterPro" id="IPR050190">
    <property type="entry name" value="UPF0213_domain"/>
</dbReference>
<dbReference type="PANTHER" id="PTHR34477:SF1">
    <property type="entry name" value="UPF0213 PROTEIN YHBQ"/>
    <property type="match status" value="1"/>
</dbReference>
<dbReference type="Gene3D" id="3.40.1440.10">
    <property type="entry name" value="GIY-YIG endonuclease"/>
    <property type="match status" value="1"/>
</dbReference>
<sequence>MASSDARWHVYLLRCADGTLYCGVTTDLDRRLAQHNGRLAGGARYTRPRRPVALLLARACTSRREALRLEHHIKRLPRSRKEQALKEFSPCCPWIPS</sequence>
<dbReference type="PROSITE" id="PS50164">
    <property type="entry name" value="GIY_YIG"/>
    <property type="match status" value="1"/>
</dbReference>
<keyword evidence="3" id="KW-0255">Endonuclease</keyword>